<dbReference type="GO" id="GO:0006508">
    <property type="term" value="P:proteolysis"/>
    <property type="evidence" value="ECO:0007669"/>
    <property type="project" value="UniProtKB-KW"/>
</dbReference>
<dbReference type="PROSITE" id="PS00138">
    <property type="entry name" value="SUBTILASE_SER"/>
    <property type="match status" value="1"/>
</dbReference>
<keyword evidence="1" id="KW-0645">Protease</keyword>
<evidence type="ECO:0000259" key="6">
    <source>
        <dbReference type="Pfam" id="PF00082"/>
    </source>
</evidence>
<feature type="compositionally biased region" description="Polar residues" evidence="4">
    <location>
        <begin position="311"/>
        <end position="324"/>
    </location>
</feature>
<gene>
    <name evidence="7" type="ORF">BJ998_008857</name>
</gene>
<keyword evidence="3" id="KW-0720">Serine protease</keyword>
<dbReference type="EMBL" id="JACHIR010000003">
    <property type="protein sequence ID" value="MBB5897598.1"/>
    <property type="molecule type" value="Genomic_DNA"/>
</dbReference>
<dbReference type="Gene3D" id="3.40.50.200">
    <property type="entry name" value="Peptidase S8/S53 domain"/>
    <property type="match status" value="1"/>
</dbReference>
<feature type="chain" id="PRO_5031222016" description="Peptidase S8/S53 domain-containing protein" evidence="5">
    <location>
        <begin position="29"/>
        <end position="607"/>
    </location>
</feature>
<dbReference type="AlphaFoldDB" id="A0A7W9KRU9"/>
<dbReference type="InterPro" id="IPR036852">
    <property type="entry name" value="Peptidase_S8/S53_dom_sf"/>
</dbReference>
<keyword evidence="5" id="KW-0732">Signal</keyword>
<feature type="domain" description="Peptidase S8/S53" evidence="6">
    <location>
        <begin position="213"/>
        <end position="579"/>
    </location>
</feature>
<evidence type="ECO:0000256" key="2">
    <source>
        <dbReference type="ARBA" id="ARBA00022801"/>
    </source>
</evidence>
<reference evidence="7 8" key="1">
    <citation type="submission" date="2020-08" db="EMBL/GenBank/DDBJ databases">
        <title>Sequencing the genomes of 1000 actinobacteria strains.</title>
        <authorList>
            <person name="Klenk H.-P."/>
        </authorList>
    </citation>
    <scope>NUCLEOTIDE SEQUENCE [LARGE SCALE GENOMIC DNA]</scope>
    <source>
        <strain evidence="7 8">DSM 43851</strain>
    </source>
</reference>
<keyword evidence="2" id="KW-0378">Hydrolase</keyword>
<proteinExistence type="predicted"/>
<evidence type="ECO:0000313" key="7">
    <source>
        <dbReference type="EMBL" id="MBB5897598.1"/>
    </source>
</evidence>
<dbReference type="RefSeq" id="WP_184870057.1">
    <property type="nucleotide sequence ID" value="NZ_BAAAWY010000063.1"/>
</dbReference>
<protein>
    <recommendedName>
        <fullName evidence="6">Peptidase S8/S53 domain-containing protein</fullName>
    </recommendedName>
</protein>
<dbReference type="Proteomes" id="UP000585638">
    <property type="component" value="Unassembled WGS sequence"/>
</dbReference>
<feature type="signal peptide" evidence="5">
    <location>
        <begin position="1"/>
        <end position="28"/>
    </location>
</feature>
<dbReference type="GO" id="GO:0004252">
    <property type="term" value="F:serine-type endopeptidase activity"/>
    <property type="evidence" value="ECO:0007669"/>
    <property type="project" value="InterPro"/>
</dbReference>
<dbReference type="InterPro" id="IPR000209">
    <property type="entry name" value="Peptidase_S8/S53_dom"/>
</dbReference>
<accession>A0A7W9KRU9</accession>
<dbReference type="InterPro" id="IPR023828">
    <property type="entry name" value="Peptidase_S8_Ser-AS"/>
</dbReference>
<dbReference type="SUPFAM" id="SSF52743">
    <property type="entry name" value="Subtilisin-like"/>
    <property type="match status" value="1"/>
</dbReference>
<evidence type="ECO:0000256" key="4">
    <source>
        <dbReference type="SAM" id="MobiDB-lite"/>
    </source>
</evidence>
<feature type="region of interest" description="Disordered" evidence="4">
    <location>
        <begin position="290"/>
        <end position="324"/>
    </location>
</feature>
<evidence type="ECO:0000256" key="1">
    <source>
        <dbReference type="ARBA" id="ARBA00022670"/>
    </source>
</evidence>
<sequence length="607" mass="62203">MTGRLRALVAGVVLVAPLLTVTGAPATAAEDTSYKVPSMLRQQADQVAHLGVARARQLSANTVEVDQAGIGVQVYAADPVTADQENQLRSLGVTVKTNAAKLAPVPGADLPNAGLVSTVVPADKLDAVAALPWVATLRPSLRPVTDVGPSTAEAVKLHKADVAQQRGLTGWGETVGVMSGDVDHVADAIARGELPADVKVLSQASYDDDEGTAMMEIVHDIAPDAKLMYATSGETLADYVKGFHDLAAAGATIITEDLAFDDEPAFQQGLGATTAESLAKHGIWVSSSAGNLGNRHAPRVPAKGTGRTPDDQASPQTNCPSPIHNTVDLRGTDNTYNLNLLPGASVMPTLQWSEPRAVYPTTGQGGFTDLNLYLVDAAGNCLAWSNAKQANGVGDTLEQFTYTNTTGVAQAARLVVDVAGTSSARAVPTLDLRWRALSSGVQTIDPPDRAGSLNPDSNYLGYATSAAATNASVSVDPTTSPLEAYSAAGPVQLITTTHCPGKGIGPCKGVPGGHARTAPAPSYTASDGVQVSGVGPFGSGTCPAVKAGDCRFYGTSAATPSSAGVAALTRQEFGGKWVSPVLLNVILKARAVHRDGDGWGAGVLSAI</sequence>
<name>A0A7W9KRU9_9PSEU</name>
<organism evidence="7 8">
    <name type="scientific">Kutzneria kofuensis</name>
    <dbReference type="NCBI Taxonomy" id="103725"/>
    <lineage>
        <taxon>Bacteria</taxon>
        <taxon>Bacillati</taxon>
        <taxon>Actinomycetota</taxon>
        <taxon>Actinomycetes</taxon>
        <taxon>Pseudonocardiales</taxon>
        <taxon>Pseudonocardiaceae</taxon>
        <taxon>Kutzneria</taxon>
    </lineage>
</organism>
<evidence type="ECO:0000256" key="3">
    <source>
        <dbReference type="ARBA" id="ARBA00022825"/>
    </source>
</evidence>
<evidence type="ECO:0000256" key="5">
    <source>
        <dbReference type="SAM" id="SignalP"/>
    </source>
</evidence>
<comment type="caution">
    <text evidence="7">The sequence shown here is derived from an EMBL/GenBank/DDBJ whole genome shotgun (WGS) entry which is preliminary data.</text>
</comment>
<evidence type="ECO:0000313" key="8">
    <source>
        <dbReference type="Proteomes" id="UP000585638"/>
    </source>
</evidence>
<keyword evidence="8" id="KW-1185">Reference proteome</keyword>
<dbReference type="Pfam" id="PF00082">
    <property type="entry name" value="Peptidase_S8"/>
    <property type="match status" value="1"/>
</dbReference>